<dbReference type="PANTHER" id="PTHR43369:SF2">
    <property type="entry name" value="PHOSPHORIBOSYLGLYCINAMIDE FORMYLTRANSFERASE"/>
    <property type="match status" value="1"/>
</dbReference>
<keyword evidence="2 4" id="KW-0808">Transferase</keyword>
<evidence type="ECO:0000256" key="4">
    <source>
        <dbReference type="HAMAP-Rule" id="MF_01930"/>
    </source>
</evidence>
<comment type="similarity">
    <text evidence="4">Belongs to the GART family.</text>
</comment>
<proteinExistence type="inferred from homology"/>
<comment type="pathway">
    <text evidence="1 4">Purine metabolism; IMP biosynthesis via de novo pathway; N(2)-formyl-N(1)-(5-phospho-D-ribosyl)glycinamide from N(1)-(5-phospho-D-ribosyl)glycinamide (10-formyl THF route): step 1/1.</text>
</comment>
<comment type="function">
    <text evidence="4">Catalyzes the transfer of a formyl group from 10-formyltetrahydrofolate to 5-phospho-ribosyl-glycinamide (GAR), producing 5-phospho-ribosyl-N-formylglycinamide (FGAR) and tetrahydrofolate.</text>
</comment>
<evidence type="ECO:0000256" key="3">
    <source>
        <dbReference type="ARBA" id="ARBA00022755"/>
    </source>
</evidence>
<dbReference type="EC" id="2.1.2.2" evidence="4"/>
<feature type="binding site" evidence="4">
    <location>
        <position position="111"/>
    </location>
    <ligand>
        <name>(6R)-10-formyltetrahydrofolate</name>
        <dbReference type="ChEBI" id="CHEBI:195366"/>
    </ligand>
</feature>
<keyword evidence="3 4" id="KW-0658">Purine biosynthesis</keyword>
<dbReference type="HAMAP" id="MF_01930">
    <property type="entry name" value="PurN"/>
    <property type="match status" value="1"/>
</dbReference>
<dbReference type="GO" id="GO:0006189">
    <property type="term" value="P:'de novo' IMP biosynthetic process"/>
    <property type="evidence" value="ECO:0007669"/>
    <property type="project" value="UniProtKB-UniRule"/>
</dbReference>
<dbReference type="Proteomes" id="UP000189462">
    <property type="component" value="Unassembled WGS sequence"/>
</dbReference>
<dbReference type="InterPro" id="IPR036477">
    <property type="entry name" value="Formyl_transf_N_sf"/>
</dbReference>
<dbReference type="Pfam" id="PF00551">
    <property type="entry name" value="Formyl_trans_N"/>
    <property type="match status" value="1"/>
</dbReference>
<evidence type="ECO:0000313" key="7">
    <source>
        <dbReference type="Proteomes" id="UP000189462"/>
    </source>
</evidence>
<comment type="caution">
    <text evidence="6">The sequence shown here is derived from an EMBL/GenBank/DDBJ whole genome shotgun (WGS) entry which is preliminary data.</text>
</comment>
<evidence type="ECO:0000259" key="5">
    <source>
        <dbReference type="Pfam" id="PF00551"/>
    </source>
</evidence>
<dbReference type="CDD" id="cd08645">
    <property type="entry name" value="FMT_core_GART"/>
    <property type="match status" value="1"/>
</dbReference>
<dbReference type="InterPro" id="IPR004607">
    <property type="entry name" value="GART"/>
</dbReference>
<dbReference type="InterPro" id="IPR002376">
    <property type="entry name" value="Formyl_transf_N"/>
</dbReference>
<evidence type="ECO:0000256" key="2">
    <source>
        <dbReference type="ARBA" id="ARBA00022679"/>
    </source>
</evidence>
<dbReference type="GO" id="GO:0004644">
    <property type="term" value="F:phosphoribosylglycinamide formyltransferase activity"/>
    <property type="evidence" value="ECO:0007669"/>
    <property type="project" value="UniProtKB-UniRule"/>
</dbReference>
<dbReference type="PANTHER" id="PTHR43369">
    <property type="entry name" value="PHOSPHORIBOSYLGLYCINAMIDE FORMYLTRANSFERASE"/>
    <property type="match status" value="1"/>
</dbReference>
<dbReference type="EMBL" id="MVBK01000034">
    <property type="protein sequence ID" value="OOG25903.1"/>
    <property type="molecule type" value="Genomic_DNA"/>
</dbReference>
<organism evidence="6 7">
    <name type="scientific">Thioalkalivibrio denitrificans</name>
    <dbReference type="NCBI Taxonomy" id="108003"/>
    <lineage>
        <taxon>Bacteria</taxon>
        <taxon>Pseudomonadati</taxon>
        <taxon>Pseudomonadota</taxon>
        <taxon>Gammaproteobacteria</taxon>
        <taxon>Chromatiales</taxon>
        <taxon>Ectothiorhodospiraceae</taxon>
        <taxon>Thioalkalivibrio</taxon>
    </lineage>
</organism>
<feature type="site" description="Raises pKa of active site His" evidence="4">
    <location>
        <position position="149"/>
    </location>
</feature>
<comment type="catalytic activity">
    <reaction evidence="4">
        <text>N(1)-(5-phospho-beta-D-ribosyl)glycinamide + (6R)-10-formyltetrahydrofolate = N(2)-formyl-N(1)-(5-phospho-beta-D-ribosyl)glycinamide + (6S)-5,6,7,8-tetrahydrofolate + H(+)</text>
        <dbReference type="Rhea" id="RHEA:15053"/>
        <dbReference type="ChEBI" id="CHEBI:15378"/>
        <dbReference type="ChEBI" id="CHEBI:57453"/>
        <dbReference type="ChEBI" id="CHEBI:143788"/>
        <dbReference type="ChEBI" id="CHEBI:147286"/>
        <dbReference type="ChEBI" id="CHEBI:195366"/>
        <dbReference type="EC" id="2.1.2.2"/>
    </reaction>
</comment>
<dbReference type="UniPathway" id="UPA00074">
    <property type="reaction ID" value="UER00126"/>
</dbReference>
<dbReference type="NCBIfam" id="TIGR00639">
    <property type="entry name" value="PurN"/>
    <property type="match status" value="1"/>
</dbReference>
<protein>
    <recommendedName>
        <fullName evidence="4">Phosphoribosylglycinamide formyltransferase</fullName>
        <ecNumber evidence="4">2.1.2.2</ecNumber>
    </recommendedName>
    <alternativeName>
        <fullName evidence="4">5'-phosphoribosylglycinamide transformylase</fullName>
    </alternativeName>
    <alternativeName>
        <fullName evidence="4">GAR transformylase</fullName>
        <shortName evidence="4">GART</shortName>
    </alternativeName>
</protein>
<feature type="binding site" evidence="4">
    <location>
        <position position="69"/>
    </location>
    <ligand>
        <name>(6R)-10-formyltetrahydrofolate</name>
        <dbReference type="ChEBI" id="CHEBI:195366"/>
    </ligand>
</feature>
<dbReference type="GO" id="GO:0005829">
    <property type="term" value="C:cytosol"/>
    <property type="evidence" value="ECO:0007669"/>
    <property type="project" value="TreeGrafter"/>
</dbReference>
<dbReference type="AlphaFoldDB" id="A0A1V3NLS5"/>
<feature type="domain" description="Formyl transferase N-terminal" evidence="5">
    <location>
        <begin position="8"/>
        <end position="186"/>
    </location>
</feature>
<gene>
    <name evidence="4" type="primary">purN</name>
    <name evidence="6" type="ORF">B1C78_05915</name>
</gene>
<evidence type="ECO:0000313" key="6">
    <source>
        <dbReference type="EMBL" id="OOG25903.1"/>
    </source>
</evidence>
<feature type="active site" description="Proton donor" evidence="4">
    <location>
        <position position="113"/>
    </location>
</feature>
<dbReference type="Gene3D" id="3.40.50.170">
    <property type="entry name" value="Formyl transferase, N-terminal domain"/>
    <property type="match status" value="1"/>
</dbReference>
<evidence type="ECO:0000256" key="1">
    <source>
        <dbReference type="ARBA" id="ARBA00005054"/>
    </source>
</evidence>
<accession>A0A1V3NLS5</accession>
<feature type="binding site" evidence="4">
    <location>
        <begin position="16"/>
        <end position="18"/>
    </location>
    <ligand>
        <name>N(1)-(5-phospho-beta-D-ribosyl)glycinamide</name>
        <dbReference type="ChEBI" id="CHEBI:143788"/>
    </ligand>
</feature>
<keyword evidence="7" id="KW-1185">Reference proteome</keyword>
<name>A0A1V3NLS5_9GAMM</name>
<dbReference type="STRING" id="108003.B1C78_05915"/>
<dbReference type="RefSeq" id="WP_077278224.1">
    <property type="nucleotide sequence ID" value="NZ_MVBK01000034.1"/>
</dbReference>
<feature type="binding site" evidence="4">
    <location>
        <begin position="94"/>
        <end position="97"/>
    </location>
    <ligand>
        <name>(6R)-10-formyltetrahydrofolate</name>
        <dbReference type="ChEBI" id="CHEBI:195366"/>
    </ligand>
</feature>
<reference evidence="6 7" key="1">
    <citation type="submission" date="2017-02" db="EMBL/GenBank/DDBJ databases">
        <title>Genomic diversity within the haloalkaliphilic genus Thioalkalivibrio.</title>
        <authorList>
            <person name="Ahn A.-C."/>
            <person name="Meier-Kolthoff J."/>
            <person name="Overmars L."/>
            <person name="Richter M."/>
            <person name="Woyke T."/>
            <person name="Sorokin D.Y."/>
            <person name="Muyzer G."/>
        </authorList>
    </citation>
    <scope>NUCLEOTIDE SEQUENCE [LARGE SCALE GENOMIC DNA]</scope>
    <source>
        <strain evidence="6 7">ALJD</strain>
    </source>
</reference>
<sequence length="224" mass="24491">MSQDLLPVVILISGTGTNLQALIDAARSGAIPVRIAAVVSNRPEAPGLERAREAGITTHVVDHTRYPDREHFDQALQACIDAYRPGLVVLAGFMRILTPGFVEHFAGRLINIHPSLLPDFRGLKTHERALRAGVQEHGASVHFVNNELDGGPVIMQARVPVHPGDTPAELAARVQTREHELYPAVVGLFGTGRLRLEQDRVLLDGRPVDTPLDLDASRKDRKEN</sequence>
<dbReference type="SUPFAM" id="SSF53328">
    <property type="entry name" value="Formyltransferase"/>
    <property type="match status" value="1"/>
</dbReference>